<sequence>MDHLLIRPRISRNPTSHSVTPSTTSDDHYMRCLADEAYSRHPITPRSAAGSSFRTLGLGGSGVGGISEEQYRVLAELQRVIYYSTCQGSLLDDEEVGEDDGAVDADRKEQVRKFVQQHFEIDCRRCPSVPSLVSDMLKRSLLRHTIVYESPLITLQSRPLFLNALALSADLASSRLPSIYPRALITHTQSVARWSFRKFFGCQTTPTSSSTTAIAGKPAPASGGRLEEIARVLVPWLVDDAQFNNGKGKGDAWWDIWHLSSECGEIGGFETYEGYHLGIIDHTMTLKLLPSLLPPTFTEEDLVVEEFASHRATSASAFTSPAPSTAHLHSLSPSIRLRLRTRTRPAPVPVEGSSLPLAVIQKCLASLLTYRLRLRTFVEFNEQGRVCYIRDMVDVRDAWESLVPFGRAAGWIGRRVCGVVVAGLGRVFGCSPADEEGNMWEREREREREKKEMEGLYAHRLALQDAAGAVTAEGRYSVREAHGVPHSSLKNQQPHALSNMLGLQEAWSPFHPTSAQLTTTTMTDFTAPDVDEGGEMTDH</sequence>
<keyword evidence="2" id="KW-1185">Reference proteome</keyword>
<evidence type="ECO:0000313" key="2">
    <source>
        <dbReference type="Proteomes" id="UP001241377"/>
    </source>
</evidence>
<organism evidence="1 2">
    <name type="scientific">Naganishia cerealis</name>
    <dbReference type="NCBI Taxonomy" id="610337"/>
    <lineage>
        <taxon>Eukaryota</taxon>
        <taxon>Fungi</taxon>
        <taxon>Dikarya</taxon>
        <taxon>Basidiomycota</taxon>
        <taxon>Agaricomycotina</taxon>
        <taxon>Tremellomycetes</taxon>
        <taxon>Filobasidiales</taxon>
        <taxon>Filobasidiaceae</taxon>
        <taxon>Naganishia</taxon>
    </lineage>
</organism>
<proteinExistence type="predicted"/>
<reference evidence="1" key="1">
    <citation type="submission" date="2023-04" db="EMBL/GenBank/DDBJ databases">
        <title>Draft Genome sequencing of Naganishia species isolated from polar environments using Oxford Nanopore Technology.</title>
        <authorList>
            <person name="Leo P."/>
            <person name="Venkateswaran K."/>
        </authorList>
    </citation>
    <scope>NUCLEOTIDE SEQUENCE</scope>
    <source>
        <strain evidence="1">MNA-CCFEE 5261</strain>
    </source>
</reference>
<protein>
    <submittedName>
        <fullName evidence="1">Uncharacterized protein</fullName>
    </submittedName>
</protein>
<dbReference type="Proteomes" id="UP001241377">
    <property type="component" value="Unassembled WGS sequence"/>
</dbReference>
<gene>
    <name evidence="1" type="ORF">QFC19_004940</name>
</gene>
<comment type="caution">
    <text evidence="1">The sequence shown here is derived from an EMBL/GenBank/DDBJ whole genome shotgun (WGS) entry which is preliminary data.</text>
</comment>
<name>A0ACC2VT03_9TREE</name>
<accession>A0ACC2VT03</accession>
<evidence type="ECO:0000313" key="1">
    <source>
        <dbReference type="EMBL" id="KAJ9102015.1"/>
    </source>
</evidence>
<dbReference type="EMBL" id="JASBWR010000054">
    <property type="protein sequence ID" value="KAJ9102015.1"/>
    <property type="molecule type" value="Genomic_DNA"/>
</dbReference>